<comment type="subcellular location">
    <subcellularLocation>
        <location evidence="1">Cell outer membrane</location>
    </subcellularLocation>
</comment>
<dbReference type="PROSITE" id="PS51257">
    <property type="entry name" value="PROKAR_LIPOPROTEIN"/>
    <property type="match status" value="1"/>
</dbReference>
<dbReference type="AlphaFoldDB" id="A0A212JNU5"/>
<keyword evidence="5" id="KW-0998">Cell outer membrane</keyword>
<sequence>MKKIIYTFLIVFSFAILGACTDLEEKMYSSIGSEGFIHTKEDILSLALAPYDQAYASMKMVFEVQENMGDHWATYTRNGTTWYNNGKGLRTHQHTWTWDDDYVSVWNAPWRGIILINNTLDILDKINPEDYSMDRQEFNNLYWSNRTLRAWFYIRLFDFYRNIPIYRSVEDNSKNIENQVTPQEAFSFIEQELIDALAKLPKKESLGGNKENQQRWNKAGAAALLVRLYLNSEKWTGVSRYDKCAEYAQKIIDGEYGPYAIDDEWDEPFKWNNDTSDELIYAFASDLNYSNYHYSSDVYFWTLSPGGTTTNYFLFSKKGNSSTKFALTPSMDVDGVEYSYDLGKPVTKFKKYPSDYRLKLYKNLGNGEREGMFLFGKIPNLLQGGFLKQGNKVDDVILRDQAGFFNDAPEGAIIDDKRSGILYADDNSGWRAVKYPFYPDTDGDKAYATDYAEIRLAEIYYSLAECKLRGGDVMAAGDLLNVVRKRNYPAVDYPTSLYQGTVDPKGNVTLDMNEMLDEWGREFLGEFRRRTDLCRFNRFTEAWWDKPQSESFREILPISRTTLAANPNLKQNPGYDSY</sequence>
<reference evidence="8" key="1">
    <citation type="submission" date="2016-04" db="EMBL/GenBank/DDBJ databases">
        <authorList>
            <person name="Evans L.H."/>
            <person name="Alamgir A."/>
            <person name="Owens N."/>
            <person name="Weber N.D."/>
            <person name="Virtaneva K."/>
            <person name="Barbian K."/>
            <person name="Babar A."/>
            <person name="Rosenke K."/>
        </authorList>
    </citation>
    <scope>NUCLEOTIDE SEQUENCE</scope>
    <source>
        <strain evidence="8">86-1</strain>
    </source>
</reference>
<name>A0A212JNU5_9BACT</name>
<dbReference type="EMBL" id="FLUM01000002">
    <property type="protein sequence ID" value="SBW01126.1"/>
    <property type="molecule type" value="Genomic_DNA"/>
</dbReference>
<evidence type="ECO:0000256" key="1">
    <source>
        <dbReference type="ARBA" id="ARBA00004442"/>
    </source>
</evidence>
<keyword evidence="3" id="KW-0732">Signal</keyword>
<evidence type="ECO:0000256" key="4">
    <source>
        <dbReference type="ARBA" id="ARBA00023136"/>
    </source>
</evidence>
<dbReference type="Gene3D" id="1.25.40.390">
    <property type="match status" value="1"/>
</dbReference>
<dbReference type="SUPFAM" id="SSF48452">
    <property type="entry name" value="TPR-like"/>
    <property type="match status" value="1"/>
</dbReference>
<dbReference type="Pfam" id="PF14322">
    <property type="entry name" value="SusD-like_3"/>
    <property type="match status" value="1"/>
</dbReference>
<feature type="domain" description="SusD-like N-terminal" evidence="7">
    <location>
        <begin position="72"/>
        <end position="230"/>
    </location>
</feature>
<dbReference type="Pfam" id="PF07980">
    <property type="entry name" value="SusD_RagB"/>
    <property type="match status" value="1"/>
</dbReference>
<dbReference type="InterPro" id="IPR011990">
    <property type="entry name" value="TPR-like_helical_dom_sf"/>
</dbReference>
<evidence type="ECO:0000313" key="8">
    <source>
        <dbReference type="EMBL" id="SBW01126.1"/>
    </source>
</evidence>
<keyword evidence="4" id="KW-0472">Membrane</keyword>
<evidence type="ECO:0000259" key="7">
    <source>
        <dbReference type="Pfam" id="PF14322"/>
    </source>
</evidence>
<feature type="domain" description="RagB/SusD" evidence="6">
    <location>
        <begin position="426"/>
        <end position="575"/>
    </location>
</feature>
<evidence type="ECO:0000256" key="5">
    <source>
        <dbReference type="ARBA" id="ARBA00023237"/>
    </source>
</evidence>
<dbReference type="GO" id="GO:0009279">
    <property type="term" value="C:cell outer membrane"/>
    <property type="evidence" value="ECO:0007669"/>
    <property type="project" value="UniProtKB-SubCell"/>
</dbReference>
<gene>
    <name evidence="8" type="ORF">KL86DYS1_20375</name>
</gene>
<evidence type="ECO:0000256" key="3">
    <source>
        <dbReference type="ARBA" id="ARBA00022729"/>
    </source>
</evidence>
<accession>A0A212JNU5</accession>
<evidence type="ECO:0000259" key="6">
    <source>
        <dbReference type="Pfam" id="PF07980"/>
    </source>
</evidence>
<dbReference type="InterPro" id="IPR012944">
    <property type="entry name" value="SusD_RagB_dom"/>
</dbReference>
<evidence type="ECO:0000256" key="2">
    <source>
        <dbReference type="ARBA" id="ARBA00006275"/>
    </source>
</evidence>
<dbReference type="RefSeq" id="WP_296941603.1">
    <property type="nucleotide sequence ID" value="NZ_LT599032.1"/>
</dbReference>
<protein>
    <submittedName>
        <fullName evidence="8">SusD family protein</fullName>
    </submittedName>
</protein>
<dbReference type="InterPro" id="IPR033985">
    <property type="entry name" value="SusD-like_N"/>
</dbReference>
<comment type="similarity">
    <text evidence="2">Belongs to the SusD family.</text>
</comment>
<proteinExistence type="inferred from homology"/>
<organism evidence="8">
    <name type="scientific">uncultured Dysgonomonas sp</name>
    <dbReference type="NCBI Taxonomy" id="206096"/>
    <lineage>
        <taxon>Bacteria</taxon>
        <taxon>Pseudomonadati</taxon>
        <taxon>Bacteroidota</taxon>
        <taxon>Bacteroidia</taxon>
        <taxon>Bacteroidales</taxon>
        <taxon>Dysgonomonadaceae</taxon>
        <taxon>Dysgonomonas</taxon>
        <taxon>environmental samples</taxon>
    </lineage>
</organism>